<feature type="domain" description="CheB-type methylesterase" evidence="6">
    <location>
        <begin position="1"/>
        <end position="75"/>
    </location>
</feature>
<evidence type="ECO:0000256" key="5">
    <source>
        <dbReference type="SAM" id="MobiDB-lite"/>
    </source>
</evidence>
<dbReference type="Pfam" id="PF01339">
    <property type="entry name" value="CheB_methylest"/>
    <property type="match status" value="1"/>
</dbReference>
<evidence type="ECO:0000259" key="6">
    <source>
        <dbReference type="PROSITE" id="PS50122"/>
    </source>
</evidence>
<proteinExistence type="predicted"/>
<accession>A0ABX1RPK5</accession>
<dbReference type="PANTHER" id="PTHR42872:SF6">
    <property type="entry name" value="PROTEIN-GLUTAMATE METHYLESTERASE_PROTEIN-GLUTAMINE GLUTAMINASE"/>
    <property type="match status" value="1"/>
</dbReference>
<dbReference type="Gene3D" id="3.40.50.180">
    <property type="entry name" value="Methylesterase CheB, C-terminal domain"/>
    <property type="match status" value="1"/>
</dbReference>
<reference evidence="7 8" key="1">
    <citation type="submission" date="2020-04" db="EMBL/GenBank/DDBJ databases">
        <authorList>
            <person name="Klaysubun C."/>
            <person name="Duangmal K."/>
            <person name="Lipun K."/>
        </authorList>
    </citation>
    <scope>NUCLEOTIDE SEQUENCE [LARGE SCALE GENOMIC DNA]</scope>
    <source>
        <strain evidence="7 8">JCM 11839</strain>
    </source>
</reference>
<comment type="caution">
    <text evidence="4">Lacks conserved residue(s) required for the propagation of feature annotation.</text>
</comment>
<feature type="compositionally biased region" description="Basic and acidic residues" evidence="5">
    <location>
        <begin position="77"/>
        <end position="88"/>
    </location>
</feature>
<keyword evidence="1" id="KW-0378">Hydrolase</keyword>
<feature type="non-terminal residue" evidence="7">
    <location>
        <position position="1"/>
    </location>
</feature>
<dbReference type="EMBL" id="JAAXKY010000221">
    <property type="protein sequence ID" value="NMH82321.1"/>
    <property type="molecule type" value="Genomic_DNA"/>
</dbReference>
<dbReference type="SUPFAM" id="SSF52738">
    <property type="entry name" value="Methylesterase CheB, C-terminal domain"/>
    <property type="match status" value="1"/>
</dbReference>
<dbReference type="RefSeq" id="WP_281359946.1">
    <property type="nucleotide sequence ID" value="NZ_JAAXKY010000221.1"/>
</dbReference>
<dbReference type="PROSITE" id="PS50122">
    <property type="entry name" value="CHEB"/>
    <property type="match status" value="1"/>
</dbReference>
<evidence type="ECO:0000256" key="3">
    <source>
        <dbReference type="ARBA" id="ARBA00048267"/>
    </source>
</evidence>
<gene>
    <name evidence="7" type="ORF">HF577_35195</name>
</gene>
<dbReference type="InterPro" id="IPR035909">
    <property type="entry name" value="CheB_C"/>
</dbReference>
<sequence length="217" mass="22679">WAGDRVVAVVLSGLLDDGAVGAALVARAGGRVVVQDPAEAVFGSMPRAALGAVPGADVQPTARLGAAVGAMLEESEPESRSEDERQVESEMSMEDSGDPRFLAAEETRLTRLMCPGCGGSLAEVGLPHISYYRCHVGHQYAPKTLEAAQAEAAERKLWAGVAALEDHAALARHLAEQPGAHDDGAEYRQAAERAADLAKMMRSHLDSPSLQDVAGSS</sequence>
<comment type="catalytic activity">
    <reaction evidence="3">
        <text>[protein]-L-glutamate 5-O-methyl ester + H2O = L-glutamyl-[protein] + methanol + H(+)</text>
        <dbReference type="Rhea" id="RHEA:23236"/>
        <dbReference type="Rhea" id="RHEA-COMP:10208"/>
        <dbReference type="Rhea" id="RHEA-COMP:10311"/>
        <dbReference type="ChEBI" id="CHEBI:15377"/>
        <dbReference type="ChEBI" id="CHEBI:15378"/>
        <dbReference type="ChEBI" id="CHEBI:17790"/>
        <dbReference type="ChEBI" id="CHEBI:29973"/>
        <dbReference type="ChEBI" id="CHEBI:82795"/>
        <dbReference type="EC" id="3.1.1.61"/>
    </reaction>
</comment>
<organism evidence="7 8">
    <name type="scientific">Pseudonocardia xinjiangensis</name>
    <dbReference type="NCBI Taxonomy" id="75289"/>
    <lineage>
        <taxon>Bacteria</taxon>
        <taxon>Bacillati</taxon>
        <taxon>Actinomycetota</taxon>
        <taxon>Actinomycetes</taxon>
        <taxon>Pseudonocardiales</taxon>
        <taxon>Pseudonocardiaceae</taxon>
        <taxon>Pseudonocardia</taxon>
    </lineage>
</organism>
<evidence type="ECO:0000313" key="7">
    <source>
        <dbReference type="EMBL" id="NMH82321.1"/>
    </source>
</evidence>
<dbReference type="InterPro" id="IPR000673">
    <property type="entry name" value="Sig_transdc_resp-reg_Me-estase"/>
</dbReference>
<feature type="region of interest" description="Disordered" evidence="5">
    <location>
        <begin position="71"/>
        <end position="98"/>
    </location>
</feature>
<dbReference type="Proteomes" id="UP001296706">
    <property type="component" value="Unassembled WGS sequence"/>
</dbReference>
<dbReference type="EC" id="3.1.1.61" evidence="2"/>
<evidence type="ECO:0000256" key="2">
    <source>
        <dbReference type="ARBA" id="ARBA00039140"/>
    </source>
</evidence>
<name>A0ABX1RPK5_9PSEU</name>
<evidence type="ECO:0000256" key="4">
    <source>
        <dbReference type="PROSITE-ProRule" id="PRU00050"/>
    </source>
</evidence>
<comment type="caution">
    <text evidence="7">The sequence shown here is derived from an EMBL/GenBank/DDBJ whole genome shotgun (WGS) entry which is preliminary data.</text>
</comment>
<dbReference type="PANTHER" id="PTHR42872">
    <property type="entry name" value="PROTEIN-GLUTAMATE METHYLESTERASE/PROTEIN-GLUTAMINE GLUTAMINASE"/>
    <property type="match status" value="1"/>
</dbReference>
<keyword evidence="8" id="KW-1185">Reference proteome</keyword>
<protein>
    <recommendedName>
        <fullName evidence="2">protein-glutamate methylesterase</fullName>
        <ecNumber evidence="2">3.1.1.61</ecNumber>
    </recommendedName>
</protein>
<evidence type="ECO:0000313" key="8">
    <source>
        <dbReference type="Proteomes" id="UP001296706"/>
    </source>
</evidence>
<evidence type="ECO:0000256" key="1">
    <source>
        <dbReference type="ARBA" id="ARBA00022801"/>
    </source>
</evidence>